<protein>
    <submittedName>
        <fullName evidence="2">Uncharacterized protein</fullName>
    </submittedName>
</protein>
<proteinExistence type="predicted"/>
<dbReference type="AlphaFoldDB" id="A0A2A2LUR5"/>
<feature type="region of interest" description="Disordered" evidence="1">
    <location>
        <begin position="149"/>
        <end position="173"/>
    </location>
</feature>
<feature type="compositionally biased region" description="Low complexity" evidence="1">
    <location>
        <begin position="221"/>
        <end position="237"/>
    </location>
</feature>
<feature type="region of interest" description="Disordered" evidence="1">
    <location>
        <begin position="1"/>
        <end position="33"/>
    </location>
</feature>
<keyword evidence="3" id="KW-1185">Reference proteome</keyword>
<accession>A0A2A2LUR5</accession>
<reference evidence="2 3" key="1">
    <citation type="journal article" date="2017" name="Curr. Biol.">
        <title>Genome architecture and evolution of a unichromosomal asexual nematode.</title>
        <authorList>
            <person name="Fradin H."/>
            <person name="Zegar C."/>
            <person name="Gutwein M."/>
            <person name="Lucas J."/>
            <person name="Kovtun M."/>
            <person name="Corcoran D."/>
            <person name="Baugh L.R."/>
            <person name="Kiontke K."/>
            <person name="Gunsalus K."/>
            <person name="Fitch D.H."/>
            <person name="Piano F."/>
        </authorList>
    </citation>
    <scope>NUCLEOTIDE SEQUENCE [LARGE SCALE GENOMIC DNA]</scope>
    <source>
        <strain evidence="2">PF1309</strain>
    </source>
</reference>
<comment type="caution">
    <text evidence="2">The sequence shown here is derived from an EMBL/GenBank/DDBJ whole genome shotgun (WGS) entry which is preliminary data.</text>
</comment>
<evidence type="ECO:0000256" key="1">
    <source>
        <dbReference type="SAM" id="MobiDB-lite"/>
    </source>
</evidence>
<name>A0A2A2LUR5_9BILA</name>
<evidence type="ECO:0000313" key="3">
    <source>
        <dbReference type="Proteomes" id="UP000218231"/>
    </source>
</evidence>
<feature type="compositionally biased region" description="Polar residues" evidence="1">
    <location>
        <begin position="149"/>
        <end position="161"/>
    </location>
</feature>
<gene>
    <name evidence="2" type="ORF">WR25_15244</name>
</gene>
<evidence type="ECO:0000313" key="2">
    <source>
        <dbReference type="EMBL" id="PAV89930.1"/>
    </source>
</evidence>
<sequence length="363" mass="41374">MPASYSSSYPSYSSASYTSSYPASYSSSSSTSYLGSYPTSNYGYTSYSQPAGYQYNAYQSQASSQYYPSSSQYSSYNYRQGQGYASQLPSLTLPTTQSSPYQSYQAPLKSYQQQFVYNSPPAQTPPGYFTEGSSPGRIYVRPRISQETYAQRRPVQSQTQLRGPIPPPTYKTQKYRPYHEFKQKPMNNYQISYNTDEKKYAEMPPDVAIKELQVEMDENRYTNQQNNNNRPSSVNSSYRKDPFAPYIQFKNNRITNVGKKGQTSHRTTVKPNISQDVNDYENFQVESRTLTPLKSSDDFIPISKNQQLVSDAFGPAAEMPDSVKDKIHVVEGDDINAHYSDINAVELETSRQFFGDSRRKRKM</sequence>
<organism evidence="2 3">
    <name type="scientific">Diploscapter pachys</name>
    <dbReference type="NCBI Taxonomy" id="2018661"/>
    <lineage>
        <taxon>Eukaryota</taxon>
        <taxon>Metazoa</taxon>
        <taxon>Ecdysozoa</taxon>
        <taxon>Nematoda</taxon>
        <taxon>Chromadorea</taxon>
        <taxon>Rhabditida</taxon>
        <taxon>Rhabditina</taxon>
        <taxon>Rhabditomorpha</taxon>
        <taxon>Rhabditoidea</taxon>
        <taxon>Rhabditidae</taxon>
        <taxon>Diploscapter</taxon>
    </lineage>
</organism>
<dbReference type="EMBL" id="LIAE01006417">
    <property type="protein sequence ID" value="PAV89930.1"/>
    <property type="molecule type" value="Genomic_DNA"/>
</dbReference>
<dbReference type="Proteomes" id="UP000218231">
    <property type="component" value="Unassembled WGS sequence"/>
</dbReference>
<feature type="region of interest" description="Disordered" evidence="1">
    <location>
        <begin position="221"/>
        <end position="240"/>
    </location>
</feature>